<dbReference type="PANTHER" id="PTHR36845:SF1">
    <property type="entry name" value="HYDROLASE, PUTATIVE (AFU_ORTHOLOGUE AFUA_7G05090)-RELATED"/>
    <property type="match status" value="1"/>
</dbReference>
<protein>
    <submittedName>
        <fullName evidence="3">Glycoside hydrolase family 88 protein</fullName>
    </submittedName>
</protein>
<organism evidence="3 4">
    <name type="scientific">Enterococcus lemanii</name>
    <dbReference type="NCBI Taxonomy" id="1159752"/>
    <lineage>
        <taxon>Bacteria</taxon>
        <taxon>Bacillati</taxon>
        <taxon>Bacillota</taxon>
        <taxon>Bacilli</taxon>
        <taxon>Lactobacillales</taxon>
        <taxon>Enterococcaceae</taxon>
        <taxon>Enterococcus</taxon>
    </lineage>
</organism>
<dbReference type="Pfam" id="PF07470">
    <property type="entry name" value="Glyco_hydro_88"/>
    <property type="match status" value="1"/>
</dbReference>
<keyword evidence="1 3" id="KW-0378">Hydrolase</keyword>
<dbReference type="InterPro" id="IPR008928">
    <property type="entry name" value="6-hairpin_glycosidase_sf"/>
</dbReference>
<evidence type="ECO:0000313" key="3">
    <source>
        <dbReference type="EMBL" id="MFC4720206.1"/>
    </source>
</evidence>
<dbReference type="InterPro" id="IPR012341">
    <property type="entry name" value="6hp_glycosidase-like_sf"/>
</dbReference>
<name>A0ABV9MYI8_9ENTE</name>
<dbReference type="SUPFAM" id="SSF48208">
    <property type="entry name" value="Six-hairpin glycosidases"/>
    <property type="match status" value="1"/>
</dbReference>
<dbReference type="EMBL" id="JBHSGS010000061">
    <property type="protein sequence ID" value="MFC4720206.1"/>
    <property type="molecule type" value="Genomic_DNA"/>
</dbReference>
<dbReference type="InterPro" id="IPR052369">
    <property type="entry name" value="UG_Glycosaminoglycan_Hydrolase"/>
</dbReference>
<comment type="similarity">
    <text evidence="2">Belongs to the glycosyl hydrolase 88 family.</text>
</comment>
<evidence type="ECO:0000313" key="4">
    <source>
        <dbReference type="Proteomes" id="UP001595969"/>
    </source>
</evidence>
<gene>
    <name evidence="3" type="ORF">ACFO5I_10780</name>
</gene>
<dbReference type="Proteomes" id="UP001595969">
    <property type="component" value="Unassembled WGS sequence"/>
</dbReference>
<reference evidence="4" key="1">
    <citation type="journal article" date="2019" name="Int. J. Syst. Evol. Microbiol.">
        <title>The Global Catalogue of Microorganisms (GCM) 10K type strain sequencing project: providing services to taxonomists for standard genome sequencing and annotation.</title>
        <authorList>
            <consortium name="The Broad Institute Genomics Platform"/>
            <consortium name="The Broad Institute Genome Sequencing Center for Infectious Disease"/>
            <person name="Wu L."/>
            <person name="Ma J."/>
        </authorList>
    </citation>
    <scope>NUCLEOTIDE SEQUENCE [LARGE SCALE GENOMIC DNA]</scope>
    <source>
        <strain evidence="4">CGMCC 1.19032</strain>
    </source>
</reference>
<proteinExistence type="inferred from homology"/>
<dbReference type="PANTHER" id="PTHR36845">
    <property type="entry name" value="HYDROLASE, PUTATIVE (AFU_ORTHOLOGUE AFUA_7G05090)-RELATED"/>
    <property type="match status" value="1"/>
</dbReference>
<accession>A0ABV9MYI8</accession>
<evidence type="ECO:0000256" key="1">
    <source>
        <dbReference type="ARBA" id="ARBA00022801"/>
    </source>
</evidence>
<dbReference type="GO" id="GO:0016787">
    <property type="term" value="F:hydrolase activity"/>
    <property type="evidence" value="ECO:0007669"/>
    <property type="project" value="UniProtKB-KW"/>
</dbReference>
<dbReference type="Gene3D" id="1.50.10.10">
    <property type="match status" value="1"/>
</dbReference>
<comment type="caution">
    <text evidence="3">The sequence shown here is derived from an EMBL/GenBank/DDBJ whole genome shotgun (WGS) entry which is preliminary data.</text>
</comment>
<evidence type="ECO:0000256" key="2">
    <source>
        <dbReference type="ARBA" id="ARBA00038358"/>
    </source>
</evidence>
<dbReference type="RefSeq" id="WP_239576041.1">
    <property type="nucleotide sequence ID" value="NZ_JAFBFD010000004.1"/>
</dbReference>
<sequence length="384" mass="43569">MNKTKLTPEYAWLQEQIDFSLNKMKDNQAIFKTLVPPAASKNLVYIPEESTDWTASFWIGMLLLGKELSGTSDYDEVIASQMAEFHHRLAHEIGLETHDIGFLYSLSAVADYRVNKNETSKELAVKAADLLMKRYLPSAGIIQAWGNLNDPEQQGRMIIDCLMNLPLLYFAAEVTGDDSYAKAAYRHAKQTQKYIVRENATTYHTYYFDPVTGDPIEGKTQQGFSDDSCWSRGQAWGIYGFTLSYLHSGDTSFLETAKAVADYFIKELPADKISYWDLIFNDGSGEERDSSAASIAVCGLLELARHLPLSDAKRAEYETVALEIMTSLAKDYTTKEQPESNGLLLHGVYDKKSDKGVDECMIWGDYYYVEALIRLRQSWFAYWY</sequence>
<keyword evidence="4" id="KW-1185">Reference proteome</keyword>
<dbReference type="InterPro" id="IPR010905">
    <property type="entry name" value="Glyco_hydro_88"/>
</dbReference>